<proteinExistence type="predicted"/>
<evidence type="ECO:0008006" key="3">
    <source>
        <dbReference type="Google" id="ProtNLM"/>
    </source>
</evidence>
<comment type="caution">
    <text evidence="1">The sequence shown here is derived from an EMBL/GenBank/DDBJ whole genome shotgun (WGS) entry which is preliminary data.</text>
</comment>
<sequence length="205" mass="22207">MVNPIYRKTEAGLDEIKTRARKLDHKLRALLLIVNGERREQELLSQLDGMGVGSESLDQLAQMALVEAVPEAARTQPATSKAAPDAEDSNLFSLYAMRRVEAPGSAQAPVAALAPASADTPHSEADIRAYQRLYHFFTDVVSQHLGLRGYVMQVKVEKATDLPSLIALRDPLHAALLKAKGEITAQAITGQLDELVKLIGMDEGG</sequence>
<reference evidence="1" key="1">
    <citation type="submission" date="2021-03" db="EMBL/GenBank/DDBJ databases">
        <authorList>
            <person name="Peeters C."/>
        </authorList>
    </citation>
    <scope>NUCLEOTIDE SEQUENCE</scope>
    <source>
        <strain evidence="1">LMG 31506</strain>
    </source>
</reference>
<dbReference type="Proteomes" id="UP000672934">
    <property type="component" value="Unassembled WGS sequence"/>
</dbReference>
<dbReference type="EMBL" id="CAJPUY010000001">
    <property type="protein sequence ID" value="CAG2127203.1"/>
    <property type="molecule type" value="Genomic_DNA"/>
</dbReference>
<evidence type="ECO:0000313" key="1">
    <source>
        <dbReference type="EMBL" id="CAG2127203.1"/>
    </source>
</evidence>
<protein>
    <recommendedName>
        <fullName evidence="3">Proline-rich protein</fullName>
    </recommendedName>
</protein>
<dbReference type="RefSeq" id="WP_211945381.1">
    <property type="nucleotide sequence ID" value="NZ_CAJPUY010000001.1"/>
</dbReference>
<keyword evidence="2" id="KW-1185">Reference proteome</keyword>
<accession>A0A916IR25</accession>
<gene>
    <name evidence="1" type="ORF">LMG31506_00380</name>
</gene>
<organism evidence="1 2">
    <name type="scientific">Cupriavidus yeoncheonensis</name>
    <dbReference type="NCBI Taxonomy" id="1462994"/>
    <lineage>
        <taxon>Bacteria</taxon>
        <taxon>Pseudomonadati</taxon>
        <taxon>Pseudomonadota</taxon>
        <taxon>Betaproteobacteria</taxon>
        <taxon>Burkholderiales</taxon>
        <taxon>Burkholderiaceae</taxon>
        <taxon>Cupriavidus</taxon>
    </lineage>
</organism>
<evidence type="ECO:0000313" key="2">
    <source>
        <dbReference type="Proteomes" id="UP000672934"/>
    </source>
</evidence>
<dbReference type="AlphaFoldDB" id="A0A916IR25"/>
<name>A0A916IR25_9BURK</name>